<dbReference type="AlphaFoldDB" id="A0A2L0EI40"/>
<dbReference type="EMBL" id="CP012673">
    <property type="protein sequence ID" value="AUX38962.1"/>
    <property type="molecule type" value="Genomic_DNA"/>
</dbReference>
<proteinExistence type="predicted"/>
<feature type="compositionally biased region" description="Low complexity" evidence="1">
    <location>
        <begin position="48"/>
        <end position="61"/>
    </location>
</feature>
<dbReference type="Proteomes" id="UP000238348">
    <property type="component" value="Chromosome"/>
</dbReference>
<feature type="compositionally biased region" description="Basic and acidic residues" evidence="1">
    <location>
        <begin position="1"/>
        <end position="32"/>
    </location>
</feature>
<gene>
    <name evidence="2" type="ORF">SOCE26_003430</name>
</gene>
<evidence type="ECO:0000313" key="2">
    <source>
        <dbReference type="EMBL" id="AUX38962.1"/>
    </source>
</evidence>
<feature type="region of interest" description="Disordered" evidence="1">
    <location>
        <begin position="1"/>
        <end position="61"/>
    </location>
</feature>
<evidence type="ECO:0000313" key="3">
    <source>
        <dbReference type="Proteomes" id="UP000238348"/>
    </source>
</evidence>
<name>A0A2L0EI40_SORCE</name>
<reference evidence="2 3" key="1">
    <citation type="submission" date="2015-09" db="EMBL/GenBank/DDBJ databases">
        <title>Sorangium comparison.</title>
        <authorList>
            <person name="Zaburannyi N."/>
            <person name="Bunk B."/>
            <person name="Overmann J."/>
            <person name="Mueller R."/>
        </authorList>
    </citation>
    <scope>NUCLEOTIDE SEQUENCE [LARGE SCALE GENOMIC DNA]</scope>
    <source>
        <strain evidence="2 3">So ce26</strain>
    </source>
</reference>
<accession>A0A2L0EI40</accession>
<evidence type="ECO:0000256" key="1">
    <source>
        <dbReference type="SAM" id="MobiDB-lite"/>
    </source>
</evidence>
<protein>
    <submittedName>
        <fullName evidence="2">Uncharacterized protein</fullName>
    </submittedName>
</protein>
<organism evidence="2 3">
    <name type="scientific">Sorangium cellulosum</name>
    <name type="common">Polyangium cellulosum</name>
    <dbReference type="NCBI Taxonomy" id="56"/>
    <lineage>
        <taxon>Bacteria</taxon>
        <taxon>Pseudomonadati</taxon>
        <taxon>Myxococcota</taxon>
        <taxon>Polyangia</taxon>
        <taxon>Polyangiales</taxon>
        <taxon>Polyangiaceae</taxon>
        <taxon>Sorangium</taxon>
    </lineage>
</organism>
<sequence>MPDVTRRASQAKKDMRSSDAARSRDIHVEKLRRAFRSGISARRRAPRTRAAGAASATRARAADAQAGRLAVALAEVGRQDRDVSSPRRQVDLRPVDDGEAHPLEVVVLLDAYDVHVQRRTSSGPALTLTTWS</sequence>